<feature type="domain" description="Ubiquitin-like" evidence="9">
    <location>
        <begin position="154"/>
        <end position="229"/>
    </location>
</feature>
<evidence type="ECO:0000256" key="2">
    <source>
        <dbReference type="ARBA" id="ARBA00004496"/>
    </source>
</evidence>
<keyword evidence="5" id="KW-1017">Isopeptide bond</keyword>
<name>A0A0M4K3W2_CICIN</name>
<dbReference type="InterPro" id="IPR019956">
    <property type="entry name" value="Ubiquitin_dom"/>
</dbReference>
<dbReference type="InterPro" id="IPR050158">
    <property type="entry name" value="Ubiquitin_ubiquitin-like"/>
</dbReference>
<keyword evidence="4" id="KW-0963">Cytoplasm</keyword>
<dbReference type="PROSITE" id="PS50053">
    <property type="entry name" value="UBIQUITIN_2"/>
    <property type="match status" value="5"/>
</dbReference>
<evidence type="ECO:0000256" key="6">
    <source>
        <dbReference type="ARBA" id="ARBA00022737"/>
    </source>
</evidence>
<dbReference type="PRINTS" id="PR00348">
    <property type="entry name" value="UBIQUITIN"/>
</dbReference>
<keyword evidence="7" id="KW-0832">Ubl conjugation</keyword>
<dbReference type="InterPro" id="IPR019954">
    <property type="entry name" value="Ubiquitin_CS"/>
</dbReference>
<dbReference type="SMART" id="SM00213">
    <property type="entry name" value="UBQ"/>
    <property type="match status" value="5"/>
</dbReference>
<dbReference type="FunFam" id="3.10.20.90:FF:000211">
    <property type="entry name" value="Polyubiquitin 9"/>
    <property type="match status" value="1"/>
</dbReference>
<evidence type="ECO:0000256" key="4">
    <source>
        <dbReference type="ARBA" id="ARBA00022490"/>
    </source>
</evidence>
<evidence type="ECO:0000313" key="10">
    <source>
        <dbReference type="EMBL" id="ALD61631.1"/>
    </source>
</evidence>
<evidence type="ECO:0000259" key="9">
    <source>
        <dbReference type="PROSITE" id="PS50053"/>
    </source>
</evidence>
<organism evidence="10">
    <name type="scientific">Cichorium intybus</name>
    <name type="common">Chicory</name>
    <dbReference type="NCBI Taxonomy" id="13427"/>
    <lineage>
        <taxon>Eukaryota</taxon>
        <taxon>Viridiplantae</taxon>
        <taxon>Streptophyta</taxon>
        <taxon>Embryophyta</taxon>
        <taxon>Tracheophyta</taxon>
        <taxon>Spermatophyta</taxon>
        <taxon>Magnoliopsida</taxon>
        <taxon>eudicotyledons</taxon>
        <taxon>Gunneridae</taxon>
        <taxon>Pentapetalae</taxon>
        <taxon>asterids</taxon>
        <taxon>campanulids</taxon>
        <taxon>Asterales</taxon>
        <taxon>Asteraceae</taxon>
        <taxon>Cichorioideae</taxon>
        <taxon>Cichorieae</taxon>
        <taxon>Cichoriinae</taxon>
        <taxon>Cichorium</taxon>
    </lineage>
</organism>
<dbReference type="EMBL" id="KP752078">
    <property type="protein sequence ID" value="ALD61631.1"/>
    <property type="molecule type" value="mRNA"/>
</dbReference>
<evidence type="ECO:0000256" key="3">
    <source>
        <dbReference type="ARBA" id="ARBA00008430"/>
    </source>
</evidence>
<evidence type="ECO:0000256" key="8">
    <source>
        <dbReference type="ARBA" id="ARBA00023242"/>
    </source>
</evidence>
<evidence type="ECO:0000256" key="5">
    <source>
        <dbReference type="ARBA" id="ARBA00022499"/>
    </source>
</evidence>
<feature type="domain" description="Ubiquitin-like" evidence="9">
    <location>
        <begin position="78"/>
        <end position="147"/>
    </location>
</feature>
<dbReference type="PROSITE" id="PS00299">
    <property type="entry name" value="UBIQUITIN_1"/>
    <property type="match status" value="1"/>
</dbReference>
<feature type="domain" description="Ubiquitin-like" evidence="9">
    <location>
        <begin position="233"/>
        <end position="306"/>
    </location>
</feature>
<dbReference type="Gene3D" id="3.10.20.90">
    <property type="entry name" value="Phosphatidylinositol 3-kinase Catalytic Subunit, Chain A, domain 1"/>
    <property type="match status" value="5"/>
</dbReference>
<evidence type="ECO:0000256" key="7">
    <source>
        <dbReference type="ARBA" id="ARBA00022843"/>
    </source>
</evidence>
<evidence type="ECO:0000256" key="1">
    <source>
        <dbReference type="ARBA" id="ARBA00004123"/>
    </source>
</evidence>
<keyword evidence="6" id="KW-0677">Repeat</keyword>
<sequence length="386" mass="43147">MQIFVRTPTGKTISLEVESSITIAKVKSEIEGIEGIPLHQQRLVIAGENLEGPRTLKDYNIPTDSPLLHLSLSFGDDMRIFVKTLTGKTITLVVKSSDTIDDVKGKIQDIDGTPPSKYRLIVAGKNLEDGRTLRDQNIKKGSTLYLVRSGRCDMQIFVKTPLGKTIKLAVESSETINNVKTKILGIEGIPRDQQRLLFDGKHVGDVKTLRDYNIINKSTLDVVWILVGGFNWVFVKTLTGKIIKLRWGFFASIDDLKAQIQEIEGIPPHHQRLFIASKNLDDGVTLADYKIQQGSTLDLFLRLGGCDMQIYVKILTWKTIKLEVEISDTIKDVKATIEDKEGIPTHHQKLMFNGRQLDDGRTLTSCFIEKDSILNLLLHVSVGGQS</sequence>
<dbReference type="GO" id="GO:0005634">
    <property type="term" value="C:nucleus"/>
    <property type="evidence" value="ECO:0007669"/>
    <property type="project" value="UniProtKB-SubCell"/>
</dbReference>
<gene>
    <name evidence="10" type="primary">UBQ10</name>
</gene>
<keyword evidence="8" id="KW-0539">Nucleus</keyword>
<protein>
    <submittedName>
        <fullName evidence="10">Polyubiquitin</fullName>
    </submittedName>
</protein>
<dbReference type="GO" id="GO:0005737">
    <property type="term" value="C:cytoplasm"/>
    <property type="evidence" value="ECO:0007669"/>
    <property type="project" value="UniProtKB-SubCell"/>
</dbReference>
<dbReference type="PANTHER" id="PTHR10666">
    <property type="entry name" value="UBIQUITIN"/>
    <property type="match status" value="1"/>
</dbReference>
<dbReference type="GO" id="GO:0003729">
    <property type="term" value="F:mRNA binding"/>
    <property type="evidence" value="ECO:0007669"/>
    <property type="project" value="UniProtKB-ARBA"/>
</dbReference>
<dbReference type="SUPFAM" id="SSF54236">
    <property type="entry name" value="Ubiquitin-like"/>
    <property type="match status" value="5"/>
</dbReference>
<dbReference type="FunFam" id="3.10.20.90:FF:000469">
    <property type="entry name" value="Polyubiquitin-C"/>
    <property type="match status" value="2"/>
</dbReference>
<dbReference type="AlphaFoldDB" id="A0A0M4K3W2"/>
<feature type="domain" description="Ubiquitin-like" evidence="9">
    <location>
        <begin position="1"/>
        <end position="67"/>
    </location>
</feature>
<accession>A0A0M4K3W2</accession>
<reference evidence="10" key="1">
    <citation type="journal article" date="2015" name="Front. Plant Sci.">
        <title>Selection and validation of reference genes for quantitative real-time PCR analysis of gene expression in Cichorium intybus.</title>
        <authorList>
            <person name="Delporte M."/>
            <person name="Legrand G."/>
            <person name="Hilbert J.L."/>
            <person name="Gagneul D."/>
        </authorList>
    </citation>
    <scope>NUCLEOTIDE SEQUENCE</scope>
</reference>
<dbReference type="FunFam" id="3.10.20.90:FF:000160">
    <property type="entry name" value="Polyubiquitin-C"/>
    <property type="match status" value="1"/>
</dbReference>
<comment type="subcellular location">
    <subcellularLocation>
        <location evidence="2">Cytoplasm</location>
    </subcellularLocation>
    <subcellularLocation>
        <location evidence="1">Nucleus</location>
    </subcellularLocation>
</comment>
<proteinExistence type="evidence at transcript level"/>
<dbReference type="InterPro" id="IPR029071">
    <property type="entry name" value="Ubiquitin-like_domsf"/>
</dbReference>
<feature type="domain" description="Ubiquitin-like" evidence="9">
    <location>
        <begin position="308"/>
        <end position="383"/>
    </location>
</feature>
<comment type="similarity">
    <text evidence="3">Belongs to the ubiquitin family.</text>
</comment>
<dbReference type="Pfam" id="PF00240">
    <property type="entry name" value="ubiquitin"/>
    <property type="match status" value="5"/>
</dbReference>
<dbReference type="InterPro" id="IPR000626">
    <property type="entry name" value="Ubiquitin-like_dom"/>
</dbReference>